<evidence type="ECO:0000256" key="5">
    <source>
        <dbReference type="SAM" id="Phobius"/>
    </source>
</evidence>
<feature type="transmembrane region" description="Helical" evidence="5">
    <location>
        <begin position="44"/>
        <end position="66"/>
    </location>
</feature>
<evidence type="ECO:0000256" key="2">
    <source>
        <dbReference type="ARBA" id="ARBA00022723"/>
    </source>
</evidence>
<dbReference type="InterPro" id="IPR036909">
    <property type="entry name" value="Cyt_c-like_dom_sf"/>
</dbReference>
<evidence type="ECO:0000259" key="6">
    <source>
        <dbReference type="PROSITE" id="PS51007"/>
    </source>
</evidence>
<organism evidence="7 8">
    <name type="scientific">Conexibacter arvalis</name>
    <dbReference type="NCBI Taxonomy" id="912552"/>
    <lineage>
        <taxon>Bacteria</taxon>
        <taxon>Bacillati</taxon>
        <taxon>Actinomycetota</taxon>
        <taxon>Thermoleophilia</taxon>
        <taxon>Solirubrobacterales</taxon>
        <taxon>Conexibacteraceae</taxon>
        <taxon>Conexibacter</taxon>
    </lineage>
</organism>
<gene>
    <name evidence="7" type="ORF">BDZ31_003790</name>
</gene>
<dbReference type="GO" id="GO:0046872">
    <property type="term" value="F:metal ion binding"/>
    <property type="evidence" value="ECO:0007669"/>
    <property type="project" value="UniProtKB-KW"/>
</dbReference>
<dbReference type="Gene3D" id="1.10.760.10">
    <property type="entry name" value="Cytochrome c-like domain"/>
    <property type="match status" value="1"/>
</dbReference>
<dbReference type="RefSeq" id="WP_221243173.1">
    <property type="nucleotide sequence ID" value="NZ_JACHNU010000006.1"/>
</dbReference>
<dbReference type="AlphaFoldDB" id="A0A840IGK9"/>
<proteinExistence type="predicted"/>
<dbReference type="EMBL" id="JACHNU010000006">
    <property type="protein sequence ID" value="MBB4664187.1"/>
    <property type="molecule type" value="Genomic_DNA"/>
</dbReference>
<keyword evidence="5" id="KW-1133">Transmembrane helix</keyword>
<keyword evidence="3 4" id="KW-0408">Iron</keyword>
<protein>
    <submittedName>
        <fullName evidence="7">Mono/diheme cytochrome c family protein</fullName>
    </submittedName>
</protein>
<dbReference type="Proteomes" id="UP000585272">
    <property type="component" value="Unassembled WGS sequence"/>
</dbReference>
<dbReference type="SUPFAM" id="SSF46626">
    <property type="entry name" value="Cytochrome c"/>
    <property type="match status" value="1"/>
</dbReference>
<dbReference type="InterPro" id="IPR009056">
    <property type="entry name" value="Cyt_c-like_dom"/>
</dbReference>
<dbReference type="GO" id="GO:0020037">
    <property type="term" value="F:heme binding"/>
    <property type="evidence" value="ECO:0007669"/>
    <property type="project" value="InterPro"/>
</dbReference>
<dbReference type="PROSITE" id="PS51007">
    <property type="entry name" value="CYTC"/>
    <property type="match status" value="1"/>
</dbReference>
<evidence type="ECO:0000256" key="4">
    <source>
        <dbReference type="PROSITE-ProRule" id="PRU00433"/>
    </source>
</evidence>
<name>A0A840IGK9_9ACTN</name>
<evidence type="ECO:0000256" key="1">
    <source>
        <dbReference type="ARBA" id="ARBA00022617"/>
    </source>
</evidence>
<keyword evidence="5" id="KW-0812">Transmembrane</keyword>
<evidence type="ECO:0000256" key="3">
    <source>
        <dbReference type="ARBA" id="ARBA00023004"/>
    </source>
</evidence>
<keyword evidence="1 4" id="KW-0349">Heme</keyword>
<keyword evidence="5" id="KW-0472">Membrane</keyword>
<accession>A0A840IGK9</accession>
<keyword evidence="8" id="KW-1185">Reference proteome</keyword>
<evidence type="ECO:0000313" key="7">
    <source>
        <dbReference type="EMBL" id="MBB4664187.1"/>
    </source>
</evidence>
<feature type="domain" description="Cytochrome c" evidence="6">
    <location>
        <begin position="85"/>
        <end position="163"/>
    </location>
</feature>
<dbReference type="GO" id="GO:0009055">
    <property type="term" value="F:electron transfer activity"/>
    <property type="evidence" value="ECO:0007669"/>
    <property type="project" value="InterPro"/>
</dbReference>
<evidence type="ECO:0000313" key="8">
    <source>
        <dbReference type="Proteomes" id="UP000585272"/>
    </source>
</evidence>
<reference evidence="7 8" key="1">
    <citation type="submission" date="2020-08" db="EMBL/GenBank/DDBJ databases">
        <title>Genomic Encyclopedia of Archaeal and Bacterial Type Strains, Phase II (KMG-II): from individual species to whole genera.</title>
        <authorList>
            <person name="Goeker M."/>
        </authorList>
    </citation>
    <scope>NUCLEOTIDE SEQUENCE [LARGE SCALE GENOMIC DNA]</scope>
    <source>
        <strain evidence="7 8">DSM 23288</strain>
    </source>
</reference>
<sequence>MLATAAFIAFWVIVGLVLFLLALRGGPRGMRATLQSQSRAGNRTALIGFSVFYIAVGVAVPVLLGIGNSDSADAHINGQTVQLTQQEREGRELFGANCANCHTLAAARASGQVGPSLDVLRPPAELTYDAIVRGRQRGGGTMPARLLEGSQAEAVAAFVAATAGR</sequence>
<feature type="transmembrane region" description="Helical" evidence="5">
    <location>
        <begin position="6"/>
        <end position="23"/>
    </location>
</feature>
<dbReference type="Pfam" id="PF13442">
    <property type="entry name" value="Cytochrome_CBB3"/>
    <property type="match status" value="1"/>
</dbReference>
<keyword evidence="2 4" id="KW-0479">Metal-binding</keyword>
<comment type="caution">
    <text evidence="7">The sequence shown here is derived from an EMBL/GenBank/DDBJ whole genome shotgun (WGS) entry which is preliminary data.</text>
</comment>